<accession>A0A6J6WQS7</accession>
<evidence type="ECO:0000313" key="1">
    <source>
        <dbReference type="EMBL" id="CAB4785786.1"/>
    </source>
</evidence>
<reference evidence="1" key="1">
    <citation type="submission" date="2020-05" db="EMBL/GenBank/DDBJ databases">
        <authorList>
            <person name="Chiriac C."/>
            <person name="Salcher M."/>
            <person name="Ghai R."/>
            <person name="Kavagutti S V."/>
        </authorList>
    </citation>
    <scope>NUCLEOTIDE SEQUENCE</scope>
</reference>
<name>A0A6J6WQS7_9ZZZZ</name>
<organism evidence="1">
    <name type="scientific">freshwater metagenome</name>
    <dbReference type="NCBI Taxonomy" id="449393"/>
    <lineage>
        <taxon>unclassified sequences</taxon>
        <taxon>metagenomes</taxon>
        <taxon>ecological metagenomes</taxon>
    </lineage>
</organism>
<proteinExistence type="predicted"/>
<protein>
    <submittedName>
        <fullName evidence="1">Unannotated protein</fullName>
    </submittedName>
</protein>
<sequence length="242" mass="26836">MPVDEGLAAVADRAQPRSLDRIRLAERGETVRLYRTRITHLIRRTDLTLHGRLGGSANHLDDVAVVYELPVGDKSSPGFAHPQLLRQLYLDGRLGTIGFPDGVVAHHSPRRLDALLALHAVPGDGSPSARTGRLEGHHNAVHPARHRAHVVGRWGRRCEGLVRVRKASNQGGHHLDHPNRGTDWCLVDDPLRQTPRGIGILSAAPLRFGKRVYSGAGLYSLREKVLPVVLIELRQRWADYLH</sequence>
<gene>
    <name evidence="1" type="ORF">UFOPK2996_00074</name>
</gene>
<dbReference type="EMBL" id="CAFAAH010000003">
    <property type="protein sequence ID" value="CAB4785786.1"/>
    <property type="molecule type" value="Genomic_DNA"/>
</dbReference>
<dbReference type="AlphaFoldDB" id="A0A6J6WQS7"/>